<evidence type="ECO:0000313" key="2">
    <source>
        <dbReference type="Proteomes" id="UP001372338"/>
    </source>
</evidence>
<sequence length="133" mass="14795">MVDIAVILIISCCSVRILDPSFESYIRISRIFRLALTFHLPFISCVGSLAIVLGDRVPGNALVWLSSSLGFSGHRSTKLGPWAATEHLQEFCFCSVVFKGWATVHYFHSPVVSPVLVLEYAANFLDYSNNLEK</sequence>
<comment type="caution">
    <text evidence="1">The sequence shown here is derived from an EMBL/GenBank/DDBJ whole genome shotgun (WGS) entry which is preliminary data.</text>
</comment>
<accession>A0AAN9EMC3</accession>
<proteinExistence type="predicted"/>
<dbReference type="Proteomes" id="UP001372338">
    <property type="component" value="Unassembled WGS sequence"/>
</dbReference>
<keyword evidence="2" id="KW-1185">Reference proteome</keyword>
<gene>
    <name evidence="1" type="ORF">RIF29_29986</name>
</gene>
<dbReference type="EMBL" id="JAYWIO010000006">
    <property type="protein sequence ID" value="KAK7256533.1"/>
    <property type="molecule type" value="Genomic_DNA"/>
</dbReference>
<dbReference type="AlphaFoldDB" id="A0AAN9EMC3"/>
<reference evidence="1 2" key="1">
    <citation type="submission" date="2024-01" db="EMBL/GenBank/DDBJ databases">
        <title>The genomes of 5 underutilized Papilionoideae crops provide insights into root nodulation and disease resistanc.</title>
        <authorList>
            <person name="Yuan L."/>
        </authorList>
    </citation>
    <scope>NUCLEOTIDE SEQUENCE [LARGE SCALE GENOMIC DNA]</scope>
    <source>
        <strain evidence="1">ZHUSHIDOU_FW_LH</strain>
        <tissue evidence="1">Leaf</tissue>
    </source>
</reference>
<protein>
    <submittedName>
        <fullName evidence="1">Uncharacterized protein</fullName>
    </submittedName>
</protein>
<organism evidence="1 2">
    <name type="scientific">Crotalaria pallida</name>
    <name type="common">Smooth rattlebox</name>
    <name type="synonym">Crotalaria striata</name>
    <dbReference type="NCBI Taxonomy" id="3830"/>
    <lineage>
        <taxon>Eukaryota</taxon>
        <taxon>Viridiplantae</taxon>
        <taxon>Streptophyta</taxon>
        <taxon>Embryophyta</taxon>
        <taxon>Tracheophyta</taxon>
        <taxon>Spermatophyta</taxon>
        <taxon>Magnoliopsida</taxon>
        <taxon>eudicotyledons</taxon>
        <taxon>Gunneridae</taxon>
        <taxon>Pentapetalae</taxon>
        <taxon>rosids</taxon>
        <taxon>fabids</taxon>
        <taxon>Fabales</taxon>
        <taxon>Fabaceae</taxon>
        <taxon>Papilionoideae</taxon>
        <taxon>50 kb inversion clade</taxon>
        <taxon>genistoids sensu lato</taxon>
        <taxon>core genistoids</taxon>
        <taxon>Crotalarieae</taxon>
        <taxon>Crotalaria</taxon>
    </lineage>
</organism>
<evidence type="ECO:0000313" key="1">
    <source>
        <dbReference type="EMBL" id="KAK7256533.1"/>
    </source>
</evidence>
<name>A0AAN9EMC3_CROPI</name>